<protein>
    <recommendedName>
        <fullName evidence="4">Fis family transcriptional regulator</fullName>
    </recommendedName>
</protein>
<keyword evidence="1" id="KW-1133">Transmembrane helix</keyword>
<dbReference type="OrthoDB" id="1120636at2"/>
<feature type="transmembrane region" description="Helical" evidence="1">
    <location>
        <begin position="107"/>
        <end position="127"/>
    </location>
</feature>
<organism evidence="2 3">
    <name type="scientific">Confluentibacter flavum</name>
    <dbReference type="NCBI Taxonomy" id="1909700"/>
    <lineage>
        <taxon>Bacteria</taxon>
        <taxon>Pseudomonadati</taxon>
        <taxon>Bacteroidota</taxon>
        <taxon>Flavobacteriia</taxon>
        <taxon>Flavobacteriales</taxon>
        <taxon>Flavobacteriaceae</taxon>
        <taxon>Confluentibacter</taxon>
    </lineage>
</organism>
<evidence type="ECO:0000313" key="2">
    <source>
        <dbReference type="EMBL" id="PKQ46897.1"/>
    </source>
</evidence>
<sequence>MLSEIANKNTFVHYGIISKIVGDSITVNLEQNIHCESCRAKGTCGISDSETKEIEVTNPSNAFKTNERVCVVLKKALGLKAILWAYLIPFTLMFATLIITSSFLKEWVAGILSLLVLLPYYLILYFFKNTFKSIFKISILKT</sequence>
<accession>A0A2N3HPP9</accession>
<keyword evidence="3" id="KW-1185">Reference proteome</keyword>
<evidence type="ECO:0008006" key="4">
    <source>
        <dbReference type="Google" id="ProtNLM"/>
    </source>
</evidence>
<dbReference type="Pfam" id="PF04246">
    <property type="entry name" value="RseC_MucC"/>
    <property type="match status" value="1"/>
</dbReference>
<keyword evidence="1" id="KW-0472">Membrane</keyword>
<comment type="caution">
    <text evidence="2">The sequence shown here is derived from an EMBL/GenBank/DDBJ whole genome shotgun (WGS) entry which is preliminary data.</text>
</comment>
<evidence type="ECO:0000313" key="3">
    <source>
        <dbReference type="Proteomes" id="UP000233435"/>
    </source>
</evidence>
<gene>
    <name evidence="2" type="ORF">CSW08_00885</name>
</gene>
<proteinExistence type="predicted"/>
<keyword evidence="1" id="KW-0812">Transmembrane</keyword>
<feature type="transmembrane region" description="Helical" evidence="1">
    <location>
        <begin position="81"/>
        <end position="101"/>
    </location>
</feature>
<reference evidence="2 3" key="1">
    <citation type="submission" date="2017-12" db="EMBL/GenBank/DDBJ databases">
        <title>Confluentibacter flavum sp. nov., isolated from the saline lake.</title>
        <authorList>
            <person name="Yu L."/>
        </authorList>
    </citation>
    <scope>NUCLEOTIDE SEQUENCE [LARGE SCALE GENOMIC DNA]</scope>
    <source>
        <strain evidence="2 3">3B</strain>
    </source>
</reference>
<dbReference type="Proteomes" id="UP000233435">
    <property type="component" value="Unassembled WGS sequence"/>
</dbReference>
<dbReference type="AlphaFoldDB" id="A0A2N3HPP9"/>
<dbReference type="RefSeq" id="WP_106658022.1">
    <property type="nucleotide sequence ID" value="NZ_PJEO01000004.1"/>
</dbReference>
<evidence type="ECO:0000256" key="1">
    <source>
        <dbReference type="SAM" id="Phobius"/>
    </source>
</evidence>
<dbReference type="EMBL" id="PJEO01000004">
    <property type="protein sequence ID" value="PKQ46897.1"/>
    <property type="molecule type" value="Genomic_DNA"/>
</dbReference>
<name>A0A2N3HPP9_9FLAO</name>